<evidence type="ECO:0000313" key="6">
    <source>
        <dbReference type="Proteomes" id="UP000548476"/>
    </source>
</evidence>
<comment type="similarity">
    <text evidence="1">Belongs to the HMG-CoA reductase family.</text>
</comment>
<accession>A0A841FRJ5</accession>
<evidence type="ECO:0000313" key="5">
    <source>
        <dbReference type="EMBL" id="MBB6038676.1"/>
    </source>
</evidence>
<dbReference type="InterPro" id="IPR023074">
    <property type="entry name" value="HMG_CoA_Rdtase_cat_sf"/>
</dbReference>
<name>A0A841FRJ5_9ACTN</name>
<dbReference type="GO" id="GO:0008299">
    <property type="term" value="P:isoprenoid biosynthetic process"/>
    <property type="evidence" value="ECO:0007669"/>
    <property type="project" value="InterPro"/>
</dbReference>
<organism evidence="5 6">
    <name type="scientific">Phytomonospora endophytica</name>
    <dbReference type="NCBI Taxonomy" id="714109"/>
    <lineage>
        <taxon>Bacteria</taxon>
        <taxon>Bacillati</taxon>
        <taxon>Actinomycetota</taxon>
        <taxon>Actinomycetes</taxon>
        <taxon>Micromonosporales</taxon>
        <taxon>Micromonosporaceae</taxon>
        <taxon>Phytomonospora</taxon>
    </lineage>
</organism>
<dbReference type="EMBL" id="JACHGT010000017">
    <property type="protein sequence ID" value="MBB6038676.1"/>
    <property type="molecule type" value="Genomic_DNA"/>
</dbReference>
<evidence type="ECO:0000256" key="2">
    <source>
        <dbReference type="ARBA" id="ARBA00012999"/>
    </source>
</evidence>
<evidence type="ECO:0000256" key="4">
    <source>
        <dbReference type="ARBA" id="ARBA00023002"/>
    </source>
</evidence>
<gene>
    <name evidence="5" type="ORF">HNR73_006562</name>
</gene>
<dbReference type="PRINTS" id="PR00071">
    <property type="entry name" value="HMGCOARDTASE"/>
</dbReference>
<dbReference type="InterPro" id="IPR009029">
    <property type="entry name" value="HMG_CoA_Rdtase_sub-bd_dom_sf"/>
</dbReference>
<comment type="caution">
    <text evidence="5">The sequence shown here is derived from an EMBL/GenBank/DDBJ whole genome shotgun (WGS) entry which is preliminary data.</text>
</comment>
<dbReference type="FunFam" id="3.30.70.420:FF:000001">
    <property type="entry name" value="3-hydroxy-3-methylglutaryl coenzyme A reductase"/>
    <property type="match status" value="1"/>
</dbReference>
<sequence length="411" mass="43384">MTSNDTFLDRVTVVAEEIASGERRVHQLPDDLSAEQKGEARRRALELHSGTTLDAIGDYCLDAALVSAKHCENFIGAAQVPMGVVGPLSMSGRHVDVEERIFVPLATTEGALLASTARGCRAISGKVTVDVEDTGMTRAPVFRTSGITHTRRLLDWVAEHTPDIRSLAEQTSRHLQLTGIQPLAVGTTVFLRFAFTTDDAMGMNMVTLAVDQVVTELIEPQTGAQCVALSGNVCVDKKPAWINVIEGRGKRVYAEAVLDAETLEDTLKTSAEALCEVQYRKNLIGSAMAGAMGSNAHHANLVAALFLATGQDLAHVTTGATGITCVEARPDGAAYVSVYLPELTLGTVGGGTALETQKEALGLLGIHGGDDGRTALRLAEILGATVLAGEVSLLAALASRDLARAHRTLAR</sequence>
<dbReference type="CDD" id="cd00643">
    <property type="entry name" value="HMG-CoA_reductase_classI"/>
    <property type="match status" value="1"/>
</dbReference>
<dbReference type="InterPro" id="IPR002202">
    <property type="entry name" value="HMG_CoA_Rdtase"/>
</dbReference>
<evidence type="ECO:0000256" key="3">
    <source>
        <dbReference type="ARBA" id="ARBA00022857"/>
    </source>
</evidence>
<dbReference type="InterPro" id="IPR023076">
    <property type="entry name" value="HMG_CoA_Rdtase_CS"/>
</dbReference>
<dbReference type="PROSITE" id="PS00066">
    <property type="entry name" value="HMG_COA_REDUCTASE_1"/>
    <property type="match status" value="1"/>
</dbReference>
<protein>
    <recommendedName>
        <fullName evidence="2">hydroxymethylglutaryl-CoA reductase (NADPH)</fullName>
        <ecNumber evidence="2">1.1.1.34</ecNumber>
    </recommendedName>
</protein>
<dbReference type="Proteomes" id="UP000548476">
    <property type="component" value="Unassembled WGS sequence"/>
</dbReference>
<keyword evidence="6" id="KW-1185">Reference proteome</keyword>
<dbReference type="EC" id="1.1.1.34" evidence="2"/>
<dbReference type="PANTHER" id="PTHR10572:SF24">
    <property type="entry name" value="3-HYDROXY-3-METHYLGLUTARYL-COENZYME A REDUCTASE"/>
    <property type="match status" value="1"/>
</dbReference>
<keyword evidence="4 5" id="KW-0560">Oxidoreductase</keyword>
<dbReference type="AlphaFoldDB" id="A0A841FRJ5"/>
<dbReference type="Gene3D" id="3.30.70.420">
    <property type="entry name" value="Hydroxymethylglutaryl-CoA reductase, class I/II, NAD/NADP-binding domain"/>
    <property type="match status" value="1"/>
</dbReference>
<dbReference type="Pfam" id="PF00368">
    <property type="entry name" value="HMG-CoA_red"/>
    <property type="match status" value="1"/>
</dbReference>
<dbReference type="GO" id="GO:0004420">
    <property type="term" value="F:hydroxymethylglutaryl-CoA reductase (NADPH) activity"/>
    <property type="evidence" value="ECO:0007669"/>
    <property type="project" value="UniProtKB-EC"/>
</dbReference>
<reference evidence="5 6" key="1">
    <citation type="submission" date="2020-08" db="EMBL/GenBank/DDBJ databases">
        <title>Genomic Encyclopedia of Type Strains, Phase IV (KMG-IV): sequencing the most valuable type-strain genomes for metagenomic binning, comparative biology and taxonomic classification.</title>
        <authorList>
            <person name="Goeker M."/>
        </authorList>
    </citation>
    <scope>NUCLEOTIDE SEQUENCE [LARGE SCALE GENOMIC DNA]</scope>
    <source>
        <strain evidence="5 6">YIM 65646</strain>
    </source>
</reference>
<dbReference type="RefSeq" id="WP_184791453.1">
    <property type="nucleotide sequence ID" value="NZ_BONT01000069.1"/>
</dbReference>
<dbReference type="SUPFAM" id="SSF55035">
    <property type="entry name" value="NAD-binding domain of HMG-CoA reductase"/>
    <property type="match status" value="1"/>
</dbReference>
<dbReference type="PANTHER" id="PTHR10572">
    <property type="entry name" value="3-HYDROXY-3-METHYLGLUTARYL-COENZYME A REDUCTASE"/>
    <property type="match status" value="1"/>
</dbReference>
<dbReference type="InterPro" id="IPR009023">
    <property type="entry name" value="HMG_CoA_Rdtase_NAD(P)-bd_sf"/>
</dbReference>
<proteinExistence type="inferred from homology"/>
<dbReference type="InterPro" id="IPR004554">
    <property type="entry name" value="HMG_CoA_Rdtase_eu_arc"/>
</dbReference>
<dbReference type="GO" id="GO:0015936">
    <property type="term" value="P:coenzyme A metabolic process"/>
    <property type="evidence" value="ECO:0007669"/>
    <property type="project" value="InterPro"/>
</dbReference>
<keyword evidence="3" id="KW-0521">NADP</keyword>
<evidence type="ECO:0000256" key="1">
    <source>
        <dbReference type="ARBA" id="ARBA00007661"/>
    </source>
</evidence>
<dbReference type="PROSITE" id="PS50065">
    <property type="entry name" value="HMG_COA_REDUCTASE_4"/>
    <property type="match status" value="1"/>
</dbReference>
<dbReference type="GO" id="GO:0016126">
    <property type="term" value="P:sterol biosynthetic process"/>
    <property type="evidence" value="ECO:0007669"/>
    <property type="project" value="TreeGrafter"/>
</dbReference>
<dbReference type="Gene3D" id="3.90.770.10">
    <property type="entry name" value="3-hydroxy-3-methylglutaryl-coenzyme A Reductase, Chain A, domain 2"/>
    <property type="match status" value="1"/>
</dbReference>
<dbReference type="SUPFAM" id="SSF56542">
    <property type="entry name" value="Substrate-binding domain of HMG-CoA reductase"/>
    <property type="match status" value="1"/>
</dbReference>
<dbReference type="PROSITE" id="PS00318">
    <property type="entry name" value="HMG_COA_REDUCTASE_2"/>
    <property type="match status" value="1"/>
</dbReference>